<evidence type="ECO:0000313" key="2">
    <source>
        <dbReference type="EMBL" id="KAJ8767088.1"/>
    </source>
</evidence>
<reference evidence="2 3" key="1">
    <citation type="submission" date="2021-09" db="EMBL/GenBank/DDBJ databases">
        <title>Genomic insights and catalytic innovation underlie evolution of tropane alkaloids biosynthesis.</title>
        <authorList>
            <person name="Wang Y.-J."/>
            <person name="Tian T."/>
            <person name="Huang J.-P."/>
            <person name="Huang S.-X."/>
        </authorList>
    </citation>
    <scope>NUCLEOTIDE SEQUENCE [LARGE SCALE GENOMIC DNA]</scope>
    <source>
        <strain evidence="2">KIB-2018</strain>
        <tissue evidence="2">Leaf</tissue>
    </source>
</reference>
<dbReference type="EMBL" id="JAIWQS010000004">
    <property type="protein sequence ID" value="KAJ8767088.1"/>
    <property type="molecule type" value="Genomic_DNA"/>
</dbReference>
<comment type="caution">
    <text evidence="2">The sequence shown here is derived from an EMBL/GenBank/DDBJ whole genome shotgun (WGS) entry which is preliminary data.</text>
</comment>
<dbReference type="Proteomes" id="UP001159364">
    <property type="component" value="Linkage Group LG04"/>
</dbReference>
<keyword evidence="3" id="KW-1185">Reference proteome</keyword>
<accession>A0AAV8TMD4</accession>
<feature type="compositionally biased region" description="Polar residues" evidence="1">
    <location>
        <begin position="33"/>
        <end position="47"/>
    </location>
</feature>
<gene>
    <name evidence="2" type="ORF">K2173_012679</name>
</gene>
<proteinExistence type="predicted"/>
<sequence>MEGVEALDTRTDLEPSTGHHPNDSANIEVDSVETISTSSPVLEQSSEPPQPSDGLNEERVGGDVAIHSLHKYK</sequence>
<feature type="region of interest" description="Disordered" evidence="1">
    <location>
        <begin position="1"/>
        <end position="73"/>
    </location>
</feature>
<name>A0AAV8TMD4_9ROSI</name>
<evidence type="ECO:0000313" key="3">
    <source>
        <dbReference type="Proteomes" id="UP001159364"/>
    </source>
</evidence>
<evidence type="ECO:0000256" key="1">
    <source>
        <dbReference type="SAM" id="MobiDB-lite"/>
    </source>
</evidence>
<protein>
    <submittedName>
        <fullName evidence="2">Uncharacterized protein</fullName>
    </submittedName>
</protein>
<organism evidence="2 3">
    <name type="scientific">Erythroxylum novogranatense</name>
    <dbReference type="NCBI Taxonomy" id="1862640"/>
    <lineage>
        <taxon>Eukaryota</taxon>
        <taxon>Viridiplantae</taxon>
        <taxon>Streptophyta</taxon>
        <taxon>Embryophyta</taxon>
        <taxon>Tracheophyta</taxon>
        <taxon>Spermatophyta</taxon>
        <taxon>Magnoliopsida</taxon>
        <taxon>eudicotyledons</taxon>
        <taxon>Gunneridae</taxon>
        <taxon>Pentapetalae</taxon>
        <taxon>rosids</taxon>
        <taxon>fabids</taxon>
        <taxon>Malpighiales</taxon>
        <taxon>Erythroxylaceae</taxon>
        <taxon>Erythroxylum</taxon>
    </lineage>
</organism>
<dbReference type="AlphaFoldDB" id="A0AAV8TMD4"/>